<evidence type="ECO:0000259" key="7">
    <source>
        <dbReference type="Pfam" id="PF08784"/>
    </source>
</evidence>
<dbReference type="GO" id="GO:0006289">
    <property type="term" value="P:nucleotide-excision repair"/>
    <property type="evidence" value="ECO:0007669"/>
    <property type="project" value="TreeGrafter"/>
</dbReference>
<dbReference type="InterPro" id="IPR014892">
    <property type="entry name" value="RPA_C"/>
</dbReference>
<keyword evidence="9" id="KW-1185">Reference proteome</keyword>
<feature type="domain" description="OB" evidence="6">
    <location>
        <begin position="67"/>
        <end position="137"/>
    </location>
</feature>
<comment type="similarity">
    <text evidence="2">Belongs to the replication factor A protein 2 family.</text>
</comment>
<dbReference type="PANTHER" id="PTHR13989">
    <property type="entry name" value="REPLICATION PROTEIN A-RELATED"/>
    <property type="match status" value="1"/>
</dbReference>
<keyword evidence="3" id="KW-0238">DNA-binding</keyword>
<protein>
    <recommendedName>
        <fullName evidence="10">Replication protein A 32 kDa subunit</fullName>
    </recommendedName>
</protein>
<dbReference type="Gene3D" id="1.10.10.10">
    <property type="entry name" value="Winged helix-like DNA-binding domain superfamily/Winged helix DNA-binding domain"/>
    <property type="match status" value="1"/>
</dbReference>
<evidence type="ECO:0000256" key="1">
    <source>
        <dbReference type="ARBA" id="ARBA00004123"/>
    </source>
</evidence>
<reference evidence="8" key="1">
    <citation type="submission" date="2021-12" db="EMBL/GenBank/DDBJ databases">
        <authorList>
            <person name="King R."/>
        </authorList>
    </citation>
    <scope>NUCLEOTIDE SEQUENCE</scope>
</reference>
<dbReference type="OrthoDB" id="25571at2759"/>
<dbReference type="CDD" id="cd04478">
    <property type="entry name" value="RPA2_DBD_D"/>
    <property type="match status" value="1"/>
</dbReference>
<dbReference type="Gene3D" id="2.40.50.140">
    <property type="entry name" value="Nucleic acid-binding proteins"/>
    <property type="match status" value="1"/>
</dbReference>
<dbReference type="GO" id="GO:0005662">
    <property type="term" value="C:DNA replication factor A complex"/>
    <property type="evidence" value="ECO:0007669"/>
    <property type="project" value="TreeGrafter"/>
</dbReference>
<organism evidence="8 9">
    <name type="scientific">Brassicogethes aeneus</name>
    <name type="common">Rape pollen beetle</name>
    <name type="synonym">Meligethes aeneus</name>
    <dbReference type="NCBI Taxonomy" id="1431903"/>
    <lineage>
        <taxon>Eukaryota</taxon>
        <taxon>Metazoa</taxon>
        <taxon>Ecdysozoa</taxon>
        <taxon>Arthropoda</taxon>
        <taxon>Hexapoda</taxon>
        <taxon>Insecta</taxon>
        <taxon>Pterygota</taxon>
        <taxon>Neoptera</taxon>
        <taxon>Endopterygota</taxon>
        <taxon>Coleoptera</taxon>
        <taxon>Polyphaga</taxon>
        <taxon>Cucujiformia</taxon>
        <taxon>Nitidulidae</taxon>
        <taxon>Meligethinae</taxon>
        <taxon>Brassicogethes</taxon>
    </lineage>
</organism>
<evidence type="ECO:0000256" key="4">
    <source>
        <dbReference type="ARBA" id="ARBA00023242"/>
    </source>
</evidence>
<dbReference type="InterPro" id="IPR036390">
    <property type="entry name" value="WH_DNA-bd_sf"/>
</dbReference>
<dbReference type="InterPro" id="IPR012340">
    <property type="entry name" value="NA-bd_OB-fold"/>
</dbReference>
<feature type="compositionally biased region" description="Polar residues" evidence="5">
    <location>
        <begin position="12"/>
        <end position="24"/>
    </location>
</feature>
<gene>
    <name evidence="8" type="ORF">MELIAE_LOCUS2954</name>
</gene>
<dbReference type="InterPro" id="IPR004365">
    <property type="entry name" value="NA-bd_OB_tRNA"/>
</dbReference>
<dbReference type="GO" id="GO:0000724">
    <property type="term" value="P:double-strand break repair via homologous recombination"/>
    <property type="evidence" value="ECO:0007669"/>
    <property type="project" value="TreeGrafter"/>
</dbReference>
<keyword evidence="4" id="KW-0539">Nucleus</keyword>
<dbReference type="AlphaFoldDB" id="A0A9P0FEK6"/>
<dbReference type="InterPro" id="IPR040260">
    <property type="entry name" value="RFA2-like"/>
</dbReference>
<dbReference type="GO" id="GO:0003697">
    <property type="term" value="F:single-stranded DNA binding"/>
    <property type="evidence" value="ECO:0007669"/>
    <property type="project" value="TreeGrafter"/>
</dbReference>
<feature type="region of interest" description="Disordered" evidence="5">
    <location>
        <begin position="1"/>
        <end position="32"/>
    </location>
</feature>
<dbReference type="InterPro" id="IPR036388">
    <property type="entry name" value="WH-like_DNA-bd_sf"/>
</dbReference>
<dbReference type="GO" id="GO:0006260">
    <property type="term" value="P:DNA replication"/>
    <property type="evidence" value="ECO:0007669"/>
    <property type="project" value="TreeGrafter"/>
</dbReference>
<sequence length="260" mass="29227">MWENSDFEQTHETNGFLNNSQTAVENHAQTKKEKRLQSVVPVVVGQLINHPNDDFTLFGLPAQILNIVGILRNIDVQSTKATYTVEDHTGGIKCVFWLENDDNATPNLPNVKVGGYVQCFGILRNQNGEKNLMVLQMYSVEDCNVVTTHLLSAIKARLEAEDMSKNVGSKYKVNNPGAALANSMSFMDQSTSDVTFTHVQQKIQTLLKIDKSIIGMTRREILAHFPVNQHKEFSEAMDYLMNEGYIFSTIDDDHFKATPD</sequence>
<evidence type="ECO:0000313" key="9">
    <source>
        <dbReference type="Proteomes" id="UP001154078"/>
    </source>
</evidence>
<dbReference type="GO" id="GO:0035861">
    <property type="term" value="C:site of double-strand break"/>
    <property type="evidence" value="ECO:0007669"/>
    <property type="project" value="TreeGrafter"/>
</dbReference>
<evidence type="ECO:0000256" key="2">
    <source>
        <dbReference type="ARBA" id="ARBA00007815"/>
    </source>
</evidence>
<evidence type="ECO:0000313" key="8">
    <source>
        <dbReference type="EMBL" id="CAH0550039.1"/>
    </source>
</evidence>
<dbReference type="SUPFAM" id="SSF50249">
    <property type="entry name" value="Nucleic acid-binding proteins"/>
    <property type="match status" value="1"/>
</dbReference>
<dbReference type="Proteomes" id="UP001154078">
    <property type="component" value="Chromosome 2"/>
</dbReference>
<dbReference type="Pfam" id="PF08784">
    <property type="entry name" value="RPA_C"/>
    <property type="match status" value="1"/>
</dbReference>
<evidence type="ECO:0000259" key="6">
    <source>
        <dbReference type="Pfam" id="PF01336"/>
    </source>
</evidence>
<dbReference type="SUPFAM" id="SSF46785">
    <property type="entry name" value="Winged helix' DNA-binding domain"/>
    <property type="match status" value="1"/>
</dbReference>
<comment type="subcellular location">
    <subcellularLocation>
        <location evidence="1">Nucleus</location>
    </subcellularLocation>
</comment>
<evidence type="ECO:0000256" key="3">
    <source>
        <dbReference type="ARBA" id="ARBA00023125"/>
    </source>
</evidence>
<name>A0A9P0FEK6_BRAAE</name>
<dbReference type="EMBL" id="OV121133">
    <property type="protein sequence ID" value="CAH0550039.1"/>
    <property type="molecule type" value="Genomic_DNA"/>
</dbReference>
<dbReference type="GO" id="GO:0000781">
    <property type="term" value="C:chromosome, telomeric region"/>
    <property type="evidence" value="ECO:0007669"/>
    <property type="project" value="TreeGrafter"/>
</dbReference>
<dbReference type="PANTHER" id="PTHR13989:SF16">
    <property type="entry name" value="REPLICATION PROTEIN A2"/>
    <property type="match status" value="1"/>
</dbReference>
<evidence type="ECO:0008006" key="10">
    <source>
        <dbReference type="Google" id="ProtNLM"/>
    </source>
</evidence>
<evidence type="ECO:0000256" key="5">
    <source>
        <dbReference type="SAM" id="MobiDB-lite"/>
    </source>
</evidence>
<feature type="domain" description="Replication protein A C-terminal" evidence="7">
    <location>
        <begin position="167"/>
        <end position="253"/>
    </location>
</feature>
<accession>A0A9P0FEK6</accession>
<dbReference type="Pfam" id="PF01336">
    <property type="entry name" value="tRNA_anti-codon"/>
    <property type="match status" value="1"/>
</dbReference>
<proteinExistence type="inferred from homology"/>